<gene>
    <name evidence="1" type="ORF">LCGC14_3087270</name>
</gene>
<dbReference type="EMBL" id="LAZR01066124">
    <property type="protein sequence ID" value="KKK54188.1"/>
    <property type="molecule type" value="Genomic_DNA"/>
</dbReference>
<name>A0A0F8WC74_9ZZZZ</name>
<organism evidence="1">
    <name type="scientific">marine sediment metagenome</name>
    <dbReference type="NCBI Taxonomy" id="412755"/>
    <lineage>
        <taxon>unclassified sequences</taxon>
        <taxon>metagenomes</taxon>
        <taxon>ecological metagenomes</taxon>
    </lineage>
</organism>
<sequence>MSTGKNFTALGGLIVLLGATTVEQTGLTVGRTYQFTVVGGVALVRWDTSAAVASDGNFDFAVVPGQVVYAVARDTMVNIIELDSSSSATAAVAISEVHPY</sequence>
<comment type="caution">
    <text evidence="1">The sequence shown here is derived from an EMBL/GenBank/DDBJ whole genome shotgun (WGS) entry which is preliminary data.</text>
</comment>
<proteinExistence type="predicted"/>
<protein>
    <submittedName>
        <fullName evidence="1">Uncharacterized protein</fullName>
    </submittedName>
</protein>
<dbReference type="AlphaFoldDB" id="A0A0F8WC74"/>
<evidence type="ECO:0000313" key="1">
    <source>
        <dbReference type="EMBL" id="KKK54188.1"/>
    </source>
</evidence>
<reference evidence="1" key="1">
    <citation type="journal article" date="2015" name="Nature">
        <title>Complex archaea that bridge the gap between prokaryotes and eukaryotes.</title>
        <authorList>
            <person name="Spang A."/>
            <person name="Saw J.H."/>
            <person name="Jorgensen S.L."/>
            <person name="Zaremba-Niedzwiedzka K."/>
            <person name="Martijn J."/>
            <person name="Lind A.E."/>
            <person name="van Eijk R."/>
            <person name="Schleper C."/>
            <person name="Guy L."/>
            <person name="Ettema T.J."/>
        </authorList>
    </citation>
    <scope>NUCLEOTIDE SEQUENCE</scope>
</reference>
<accession>A0A0F8WC74</accession>